<dbReference type="Proteomes" id="UP001362999">
    <property type="component" value="Unassembled WGS sequence"/>
</dbReference>
<evidence type="ECO:0000259" key="2">
    <source>
        <dbReference type="PROSITE" id="PS50812"/>
    </source>
</evidence>
<evidence type="ECO:0000313" key="4">
    <source>
        <dbReference type="Proteomes" id="UP001362999"/>
    </source>
</evidence>
<reference evidence="3 4" key="1">
    <citation type="journal article" date="2024" name="J Genomics">
        <title>Draft genome sequencing and assembly of Favolaschia claudopus CIRM-BRFM 2984 isolated from oak limbs.</title>
        <authorList>
            <person name="Navarro D."/>
            <person name="Drula E."/>
            <person name="Chaduli D."/>
            <person name="Cazenave R."/>
            <person name="Ahrendt S."/>
            <person name="Wang J."/>
            <person name="Lipzen A."/>
            <person name="Daum C."/>
            <person name="Barry K."/>
            <person name="Grigoriev I.V."/>
            <person name="Favel A."/>
            <person name="Rosso M.N."/>
            <person name="Martin F."/>
        </authorList>
    </citation>
    <scope>NUCLEOTIDE SEQUENCE [LARGE SCALE GENOMIC DNA]</scope>
    <source>
        <strain evidence="3 4">CIRM-BRFM 2984</strain>
    </source>
</reference>
<accession>A0AAV9ZQQ1</accession>
<sequence>MAGLPLLKLPKHHVMMNWLKLSTLAYSEHSSQITTHGQRMSAKKTELELFGVRDVVLAKVRGYPAWPAMVVDPDNVPNDVANKRPSGRKSNVYCVRFMPAGDYSWLPPKELERLTPTMIHNFVNNAKKDGDLKDGYKIALDPTTWEREHAVSPAAQDNCEGRNKAKMEDELIDEEGERELPQLKNGKTGEEKESQKESKPTVQREDETRASAGMEADNINLVTAELESNPEALKVRNWRHQLQKTFLSKNNIPPKADEMAKIDVLFKTIEDYEGITMAYLTFSKIGKVMRHILLLESSSRIPRDDEFHFRDRARGLVKKWQGVISLSRAADGMDVCVHTHAFL</sequence>
<feature type="compositionally biased region" description="Basic and acidic residues" evidence="1">
    <location>
        <begin position="187"/>
        <end position="209"/>
    </location>
</feature>
<name>A0AAV9ZQQ1_9AGAR</name>
<feature type="domain" description="PWWP" evidence="2">
    <location>
        <begin position="52"/>
        <end position="120"/>
    </location>
</feature>
<dbReference type="CDD" id="cd05840">
    <property type="entry name" value="PWWP_ScIOC4-like"/>
    <property type="match status" value="1"/>
</dbReference>
<feature type="region of interest" description="Disordered" evidence="1">
    <location>
        <begin position="171"/>
        <end position="216"/>
    </location>
</feature>
<dbReference type="Pfam" id="PF00855">
    <property type="entry name" value="PWWP"/>
    <property type="match status" value="1"/>
</dbReference>
<proteinExistence type="predicted"/>
<dbReference type="AlphaFoldDB" id="A0AAV9ZQQ1"/>
<dbReference type="Gene3D" id="2.30.30.140">
    <property type="match status" value="1"/>
</dbReference>
<gene>
    <name evidence="3" type="ORF">R3P38DRAFT_2660717</name>
</gene>
<dbReference type="InterPro" id="IPR000313">
    <property type="entry name" value="PWWP_dom"/>
</dbReference>
<keyword evidence="4" id="KW-1185">Reference proteome</keyword>
<dbReference type="SMART" id="SM00293">
    <property type="entry name" value="PWWP"/>
    <property type="match status" value="1"/>
</dbReference>
<evidence type="ECO:0000313" key="3">
    <source>
        <dbReference type="EMBL" id="KAK6988401.1"/>
    </source>
</evidence>
<dbReference type="PROSITE" id="PS50812">
    <property type="entry name" value="PWWP"/>
    <property type="match status" value="1"/>
</dbReference>
<dbReference type="EMBL" id="JAWWNJ010000123">
    <property type="protein sequence ID" value="KAK6988401.1"/>
    <property type="molecule type" value="Genomic_DNA"/>
</dbReference>
<dbReference type="SUPFAM" id="SSF63748">
    <property type="entry name" value="Tudor/PWWP/MBT"/>
    <property type="match status" value="1"/>
</dbReference>
<comment type="caution">
    <text evidence="3">The sequence shown here is derived from an EMBL/GenBank/DDBJ whole genome shotgun (WGS) entry which is preliminary data.</text>
</comment>
<evidence type="ECO:0000256" key="1">
    <source>
        <dbReference type="SAM" id="MobiDB-lite"/>
    </source>
</evidence>
<organism evidence="3 4">
    <name type="scientific">Favolaschia claudopus</name>
    <dbReference type="NCBI Taxonomy" id="2862362"/>
    <lineage>
        <taxon>Eukaryota</taxon>
        <taxon>Fungi</taxon>
        <taxon>Dikarya</taxon>
        <taxon>Basidiomycota</taxon>
        <taxon>Agaricomycotina</taxon>
        <taxon>Agaricomycetes</taxon>
        <taxon>Agaricomycetidae</taxon>
        <taxon>Agaricales</taxon>
        <taxon>Marasmiineae</taxon>
        <taxon>Mycenaceae</taxon>
        <taxon>Favolaschia</taxon>
    </lineage>
</organism>
<dbReference type="InterPro" id="IPR035503">
    <property type="entry name" value="IOC4-like_PWWP"/>
</dbReference>
<protein>
    <recommendedName>
        <fullName evidence="2">PWWP domain-containing protein</fullName>
    </recommendedName>
</protein>